<feature type="transmembrane region" description="Helical" evidence="2">
    <location>
        <begin position="64"/>
        <end position="81"/>
    </location>
</feature>
<keyword evidence="2" id="KW-0472">Membrane</keyword>
<evidence type="ECO:0000313" key="4">
    <source>
        <dbReference type="Proteomes" id="UP000283745"/>
    </source>
</evidence>
<keyword evidence="2" id="KW-0812">Transmembrane</keyword>
<organism evidence="3 4">
    <name type="scientific">Blautia obeum</name>
    <dbReference type="NCBI Taxonomy" id="40520"/>
    <lineage>
        <taxon>Bacteria</taxon>
        <taxon>Bacillati</taxon>
        <taxon>Bacillota</taxon>
        <taxon>Clostridia</taxon>
        <taxon>Lachnospirales</taxon>
        <taxon>Lachnospiraceae</taxon>
        <taxon>Blautia</taxon>
    </lineage>
</organism>
<dbReference type="Proteomes" id="UP000283745">
    <property type="component" value="Unassembled WGS sequence"/>
</dbReference>
<gene>
    <name evidence="3" type="ORF">DW740_00425</name>
</gene>
<evidence type="ECO:0000256" key="1">
    <source>
        <dbReference type="SAM" id="Coils"/>
    </source>
</evidence>
<name>A0A414JB78_9FIRM</name>
<dbReference type="RefSeq" id="WP_118048753.1">
    <property type="nucleotide sequence ID" value="NZ_CABJFK010000001.1"/>
</dbReference>
<keyword evidence="1" id="KW-0175">Coiled coil</keyword>
<reference evidence="3 4" key="1">
    <citation type="submission" date="2018-08" db="EMBL/GenBank/DDBJ databases">
        <title>A genome reference for cultivated species of the human gut microbiota.</title>
        <authorList>
            <person name="Zou Y."/>
            <person name="Xue W."/>
            <person name="Luo G."/>
        </authorList>
    </citation>
    <scope>NUCLEOTIDE SEQUENCE [LARGE SCALE GENOMIC DNA]</scope>
    <source>
        <strain evidence="3 4">AM28-23</strain>
    </source>
</reference>
<feature type="coiled-coil region" evidence="1">
    <location>
        <begin position="13"/>
        <end position="63"/>
    </location>
</feature>
<evidence type="ECO:0000256" key="2">
    <source>
        <dbReference type="SAM" id="Phobius"/>
    </source>
</evidence>
<protein>
    <submittedName>
        <fullName evidence="3">Uncharacterized protein</fullName>
    </submittedName>
</protein>
<dbReference type="EMBL" id="QSKF01000001">
    <property type="protein sequence ID" value="RHE41820.1"/>
    <property type="molecule type" value="Genomic_DNA"/>
</dbReference>
<proteinExistence type="predicted"/>
<keyword evidence="2" id="KW-1133">Transmembrane helix</keyword>
<comment type="caution">
    <text evidence="3">The sequence shown here is derived from an EMBL/GenBank/DDBJ whole genome shotgun (WGS) entry which is preliminary data.</text>
</comment>
<accession>A0A414JB78</accession>
<dbReference type="AlphaFoldDB" id="A0A414JB78"/>
<evidence type="ECO:0000313" key="3">
    <source>
        <dbReference type="EMBL" id="RHE41820.1"/>
    </source>
</evidence>
<sequence length="101" mass="12393">MKKKDSPFYNESIERALDQRAKEDLERKAMEKARNEYNYEQYMKKKERAEAKARNKIRRQNSRWPVIFLIVILLICLYVYLYQNGINLLKVIQSIYLSWKR</sequence>